<accession>A0ABW6RN40</accession>
<protein>
    <recommendedName>
        <fullName evidence="3">Integral membrane protein</fullName>
    </recommendedName>
</protein>
<comment type="caution">
    <text evidence="1">The sequence shown here is derived from an EMBL/GenBank/DDBJ whole genome shotgun (WGS) entry which is preliminary data.</text>
</comment>
<organism evidence="1 2">
    <name type="scientific">Streptomyces flavidovirens</name>
    <dbReference type="NCBI Taxonomy" id="67298"/>
    <lineage>
        <taxon>Bacteria</taxon>
        <taxon>Bacillati</taxon>
        <taxon>Actinomycetota</taxon>
        <taxon>Actinomycetes</taxon>
        <taxon>Kitasatosporales</taxon>
        <taxon>Streptomycetaceae</taxon>
        <taxon>Streptomyces</taxon>
    </lineage>
</organism>
<dbReference type="RefSeq" id="WP_387898266.1">
    <property type="nucleotide sequence ID" value="NZ_JBIAPK010000012.1"/>
</dbReference>
<dbReference type="Proteomes" id="UP001601976">
    <property type="component" value="Unassembled WGS sequence"/>
</dbReference>
<dbReference type="EMBL" id="JBIAPK010000012">
    <property type="protein sequence ID" value="MFF3342990.1"/>
    <property type="molecule type" value="Genomic_DNA"/>
</dbReference>
<name>A0ABW6RN40_9ACTN</name>
<gene>
    <name evidence="1" type="ORF">ACFYWW_30420</name>
</gene>
<proteinExistence type="predicted"/>
<sequence>MLPFVLFAALFLLALRYTMKAARLPDIPPWRRFLPLALLLTATAASLLRAIDIPQPANLIAFPLNIAAIALAGRELAVHRARAAPAG</sequence>
<evidence type="ECO:0000313" key="2">
    <source>
        <dbReference type="Proteomes" id="UP001601976"/>
    </source>
</evidence>
<evidence type="ECO:0008006" key="3">
    <source>
        <dbReference type="Google" id="ProtNLM"/>
    </source>
</evidence>
<reference evidence="1 2" key="1">
    <citation type="submission" date="2024-10" db="EMBL/GenBank/DDBJ databases">
        <title>The Natural Products Discovery Center: Release of the First 8490 Sequenced Strains for Exploring Actinobacteria Biosynthetic Diversity.</title>
        <authorList>
            <person name="Kalkreuter E."/>
            <person name="Kautsar S.A."/>
            <person name="Yang D."/>
            <person name="Bader C.D."/>
            <person name="Teijaro C.N."/>
            <person name="Fluegel L."/>
            <person name="Davis C.M."/>
            <person name="Simpson J.R."/>
            <person name="Lauterbach L."/>
            <person name="Steele A.D."/>
            <person name="Gui C."/>
            <person name="Meng S."/>
            <person name="Li G."/>
            <person name="Viehrig K."/>
            <person name="Ye F."/>
            <person name="Su P."/>
            <person name="Kiefer A.F."/>
            <person name="Nichols A."/>
            <person name="Cepeda A.J."/>
            <person name="Yan W."/>
            <person name="Fan B."/>
            <person name="Jiang Y."/>
            <person name="Adhikari A."/>
            <person name="Zheng C.-J."/>
            <person name="Schuster L."/>
            <person name="Cowan T.M."/>
            <person name="Smanski M.J."/>
            <person name="Chevrette M.G."/>
            <person name="De Carvalho L.P.S."/>
            <person name="Shen B."/>
        </authorList>
    </citation>
    <scope>NUCLEOTIDE SEQUENCE [LARGE SCALE GENOMIC DNA]</scope>
    <source>
        <strain evidence="1 2">NPDC003029</strain>
    </source>
</reference>
<evidence type="ECO:0000313" key="1">
    <source>
        <dbReference type="EMBL" id="MFF3342990.1"/>
    </source>
</evidence>
<keyword evidence="2" id="KW-1185">Reference proteome</keyword>